<evidence type="ECO:0000256" key="11">
    <source>
        <dbReference type="ARBA" id="ARBA00023136"/>
    </source>
</evidence>
<evidence type="ECO:0000313" key="13">
    <source>
        <dbReference type="EMBL" id="MFC5544315.1"/>
    </source>
</evidence>
<keyword evidence="10 12" id="KW-1133">Transmembrane helix</keyword>
<keyword evidence="11 12" id="KW-0472">Membrane</keyword>
<keyword evidence="7 12" id="KW-0997">Cell inner membrane</keyword>
<accession>A0ABW0RLB1</accession>
<evidence type="ECO:0000256" key="3">
    <source>
        <dbReference type="ARBA" id="ARBA00008741"/>
    </source>
</evidence>
<dbReference type="EMBL" id="JBHSNL010000001">
    <property type="protein sequence ID" value="MFC5544315.1"/>
    <property type="molecule type" value="Genomic_DNA"/>
</dbReference>
<evidence type="ECO:0000256" key="4">
    <source>
        <dbReference type="ARBA" id="ARBA00016461"/>
    </source>
</evidence>
<keyword evidence="14" id="KW-1185">Reference proteome</keyword>
<comment type="subcellular location">
    <subcellularLocation>
        <location evidence="2 12">Cell inner membrane</location>
        <topology evidence="2 12">Single-pass membrane protein</topology>
    </subcellularLocation>
</comment>
<comment type="caution">
    <text evidence="13">The sequence shown here is derived from an EMBL/GenBank/DDBJ whole genome shotgun (WGS) entry which is preliminary data.</text>
</comment>
<dbReference type="Pfam" id="PF04995">
    <property type="entry name" value="CcmD"/>
    <property type="match status" value="1"/>
</dbReference>
<keyword evidence="5 12" id="KW-0813">Transport</keyword>
<dbReference type="RefSeq" id="WP_248154827.1">
    <property type="nucleotide sequence ID" value="NZ_JAKZAJ010000001.1"/>
</dbReference>
<evidence type="ECO:0000256" key="1">
    <source>
        <dbReference type="ARBA" id="ARBA00002442"/>
    </source>
</evidence>
<evidence type="ECO:0000256" key="6">
    <source>
        <dbReference type="ARBA" id="ARBA00022475"/>
    </source>
</evidence>
<evidence type="ECO:0000256" key="8">
    <source>
        <dbReference type="ARBA" id="ARBA00022692"/>
    </source>
</evidence>
<comment type="function">
    <text evidence="1 12">Required for the export of heme to the periplasm for the biogenesis of c-type cytochromes.</text>
</comment>
<dbReference type="NCBIfam" id="TIGR03141">
    <property type="entry name" value="cytochro_ccmD"/>
    <property type="match status" value="1"/>
</dbReference>
<organism evidence="13 14">
    <name type="scientific">Marinobacter koreensis</name>
    <dbReference type="NCBI Taxonomy" id="335974"/>
    <lineage>
        <taxon>Bacteria</taxon>
        <taxon>Pseudomonadati</taxon>
        <taxon>Pseudomonadota</taxon>
        <taxon>Gammaproteobacteria</taxon>
        <taxon>Pseudomonadales</taxon>
        <taxon>Marinobacteraceae</taxon>
        <taxon>Marinobacter</taxon>
    </lineage>
</organism>
<evidence type="ECO:0000256" key="10">
    <source>
        <dbReference type="ARBA" id="ARBA00022989"/>
    </source>
</evidence>
<dbReference type="Proteomes" id="UP001596055">
    <property type="component" value="Unassembled WGS sequence"/>
</dbReference>
<evidence type="ECO:0000256" key="7">
    <source>
        <dbReference type="ARBA" id="ARBA00022519"/>
    </source>
</evidence>
<protein>
    <recommendedName>
        <fullName evidence="4 12">Heme exporter protein D</fullName>
    </recommendedName>
</protein>
<evidence type="ECO:0000256" key="9">
    <source>
        <dbReference type="ARBA" id="ARBA00022748"/>
    </source>
</evidence>
<name>A0ABW0RLB1_9GAMM</name>
<keyword evidence="6 12" id="KW-1003">Cell membrane</keyword>
<evidence type="ECO:0000313" key="14">
    <source>
        <dbReference type="Proteomes" id="UP001596055"/>
    </source>
</evidence>
<reference evidence="14" key="1">
    <citation type="journal article" date="2019" name="Int. J. Syst. Evol. Microbiol.">
        <title>The Global Catalogue of Microorganisms (GCM) 10K type strain sequencing project: providing services to taxonomists for standard genome sequencing and annotation.</title>
        <authorList>
            <consortium name="The Broad Institute Genomics Platform"/>
            <consortium name="The Broad Institute Genome Sequencing Center for Infectious Disease"/>
            <person name="Wu L."/>
            <person name="Ma J."/>
        </authorList>
    </citation>
    <scope>NUCLEOTIDE SEQUENCE [LARGE SCALE GENOMIC DNA]</scope>
    <source>
        <strain evidence="14">CGMCC 4.1799</strain>
    </source>
</reference>
<evidence type="ECO:0000256" key="12">
    <source>
        <dbReference type="RuleBase" id="RU363101"/>
    </source>
</evidence>
<keyword evidence="9 12" id="KW-0201">Cytochrome c-type biogenesis</keyword>
<dbReference type="InterPro" id="IPR007078">
    <property type="entry name" value="Haem_export_protD_CcmD"/>
</dbReference>
<keyword evidence="8 12" id="KW-0812">Transmembrane</keyword>
<evidence type="ECO:0000256" key="5">
    <source>
        <dbReference type="ARBA" id="ARBA00022448"/>
    </source>
</evidence>
<feature type="transmembrane region" description="Helical" evidence="12">
    <location>
        <begin position="20"/>
        <end position="38"/>
    </location>
</feature>
<evidence type="ECO:0000256" key="2">
    <source>
        <dbReference type="ARBA" id="ARBA00004377"/>
    </source>
</evidence>
<sequence length="77" mass="8647">MAFDSFSAFLTMGGHGPYVWSSYGAFFVLMAALMISSLRRRRAMLDACRRNFMCQGKEPGRADRPAATFTRVEVSQD</sequence>
<dbReference type="InterPro" id="IPR052075">
    <property type="entry name" value="Heme_exporter_D"/>
</dbReference>
<comment type="similarity">
    <text evidence="3 12">Belongs to the CcmD/CycX/HelD family.</text>
</comment>
<gene>
    <name evidence="13" type="primary">ccmD</name>
    <name evidence="13" type="ORF">ACFPQA_04590</name>
</gene>
<proteinExistence type="inferred from homology"/>
<dbReference type="PANTHER" id="PTHR37531:SF1">
    <property type="entry name" value="HEME EXPORTER PROTEIN D"/>
    <property type="match status" value="1"/>
</dbReference>
<dbReference type="PANTHER" id="PTHR37531">
    <property type="entry name" value="HEME EXPORTER PROTEIN D"/>
    <property type="match status" value="1"/>
</dbReference>